<reference evidence="1 2" key="1">
    <citation type="submission" date="2016-09" db="EMBL/GenBank/DDBJ databases">
        <authorList>
            <person name="Doonan J."/>
            <person name="Pachebat J.A."/>
            <person name="Golyshin P.N."/>
            <person name="Denman S."/>
            <person name="Mcdonald J.E."/>
        </authorList>
    </citation>
    <scope>NUCLEOTIDE SEQUENCE [LARGE SCALE GENOMIC DNA]</scope>
    <source>
        <strain evidence="1 2">FRB141</strain>
    </source>
</reference>
<accession>A0AAE8EQY4</accession>
<protein>
    <submittedName>
        <fullName evidence="1">Uncharacterized protein</fullName>
    </submittedName>
</protein>
<organism evidence="1 2">
    <name type="scientific">Brenneria goodwinii</name>
    <dbReference type="NCBI Taxonomy" id="1109412"/>
    <lineage>
        <taxon>Bacteria</taxon>
        <taxon>Pseudomonadati</taxon>
        <taxon>Pseudomonadota</taxon>
        <taxon>Gammaproteobacteria</taxon>
        <taxon>Enterobacterales</taxon>
        <taxon>Pectobacteriaceae</taxon>
        <taxon>Brenneria</taxon>
    </lineage>
</organism>
<gene>
    <name evidence="1" type="ORF">BIY26_05130</name>
</gene>
<dbReference type="KEGG" id="bgj:AWC36_17890"/>
<evidence type="ECO:0000313" key="2">
    <source>
        <dbReference type="Proteomes" id="UP000285972"/>
    </source>
</evidence>
<dbReference type="RefSeq" id="WP_095835130.1">
    <property type="nucleotide sequence ID" value="NZ_CP014137.1"/>
</dbReference>
<evidence type="ECO:0000313" key="1">
    <source>
        <dbReference type="EMBL" id="RLM27891.1"/>
    </source>
</evidence>
<dbReference type="GeneID" id="77169258"/>
<name>A0AAE8EQY4_9GAMM</name>
<sequence length="129" mass="14081">MAAELAGIIINDNLVKTEGWQEQQAQISRVAGAFAGTQATGRTSGVNSGANADEIVERFNRQLHLDELRAIKELAKGDKKKGERLLAASCRKVNCVAQESLSSAERQQYETLMKKHPATHTEDGLLANY</sequence>
<dbReference type="AlphaFoldDB" id="A0AAE8EQY4"/>
<dbReference type="EMBL" id="MJLX01000009">
    <property type="protein sequence ID" value="RLM27891.1"/>
    <property type="molecule type" value="Genomic_DNA"/>
</dbReference>
<dbReference type="Proteomes" id="UP000285972">
    <property type="component" value="Unassembled WGS sequence"/>
</dbReference>
<proteinExistence type="predicted"/>
<comment type="caution">
    <text evidence="1">The sequence shown here is derived from an EMBL/GenBank/DDBJ whole genome shotgun (WGS) entry which is preliminary data.</text>
</comment>